<protein>
    <recommendedName>
        <fullName evidence="4">DUF2178 domain-containing protein</fullName>
    </recommendedName>
</protein>
<name>A0A1M6GQV7_9FIRM</name>
<sequence>MSKKLRQSIIHLIIWSIVAVGFILIFSRANTIVNWTDNRAEKIILAILFLTGFGGDAILGMAFRGKGNEVDSDERDAAVTGKAMEASYIVTLLYVFLVTISIYTKYESAGTVNVGWLWFIAYSLVIVANVSSSICTIIMYKRLGN</sequence>
<dbReference type="STRING" id="1121476.SAMN02745751_01801"/>
<keyword evidence="3" id="KW-1185">Reference proteome</keyword>
<dbReference type="RefSeq" id="WP_073049247.1">
    <property type="nucleotide sequence ID" value="NZ_FQZL01000011.1"/>
</dbReference>
<dbReference type="AlphaFoldDB" id="A0A1M6GQV7"/>
<accession>A0A1M6GQV7</accession>
<keyword evidence="1" id="KW-1133">Transmembrane helix</keyword>
<feature type="transmembrane region" description="Helical" evidence="1">
    <location>
        <begin position="12"/>
        <end position="31"/>
    </location>
</feature>
<keyword evidence="1" id="KW-0472">Membrane</keyword>
<reference evidence="2 3" key="1">
    <citation type="submission" date="2016-11" db="EMBL/GenBank/DDBJ databases">
        <authorList>
            <person name="Jaros S."/>
            <person name="Januszkiewicz K."/>
            <person name="Wedrychowicz H."/>
        </authorList>
    </citation>
    <scope>NUCLEOTIDE SEQUENCE [LARGE SCALE GENOMIC DNA]</scope>
    <source>
        <strain evidence="2 3">DSM 17477</strain>
    </source>
</reference>
<organism evidence="2 3">
    <name type="scientific">Dethiosulfatibacter aminovorans DSM 17477</name>
    <dbReference type="NCBI Taxonomy" id="1121476"/>
    <lineage>
        <taxon>Bacteria</taxon>
        <taxon>Bacillati</taxon>
        <taxon>Bacillota</taxon>
        <taxon>Tissierellia</taxon>
        <taxon>Dethiosulfatibacter</taxon>
    </lineage>
</organism>
<feature type="transmembrane region" description="Helical" evidence="1">
    <location>
        <begin position="116"/>
        <end position="140"/>
    </location>
</feature>
<keyword evidence="1" id="KW-0812">Transmembrane</keyword>
<gene>
    <name evidence="2" type="ORF">SAMN02745751_01801</name>
</gene>
<evidence type="ECO:0000313" key="2">
    <source>
        <dbReference type="EMBL" id="SHJ12335.1"/>
    </source>
</evidence>
<evidence type="ECO:0008006" key="4">
    <source>
        <dbReference type="Google" id="ProtNLM"/>
    </source>
</evidence>
<evidence type="ECO:0000313" key="3">
    <source>
        <dbReference type="Proteomes" id="UP000184052"/>
    </source>
</evidence>
<proteinExistence type="predicted"/>
<feature type="transmembrane region" description="Helical" evidence="1">
    <location>
        <begin position="43"/>
        <end position="65"/>
    </location>
</feature>
<evidence type="ECO:0000256" key="1">
    <source>
        <dbReference type="SAM" id="Phobius"/>
    </source>
</evidence>
<dbReference type="Proteomes" id="UP000184052">
    <property type="component" value="Unassembled WGS sequence"/>
</dbReference>
<dbReference type="OrthoDB" id="2084481at2"/>
<feature type="transmembrane region" description="Helical" evidence="1">
    <location>
        <begin position="86"/>
        <end position="104"/>
    </location>
</feature>
<dbReference type="EMBL" id="FQZL01000011">
    <property type="protein sequence ID" value="SHJ12335.1"/>
    <property type="molecule type" value="Genomic_DNA"/>
</dbReference>